<dbReference type="AlphaFoldDB" id="A0A0M3JGY8"/>
<name>A0A0M3JGY8_ANISI</name>
<evidence type="ECO:0000256" key="1">
    <source>
        <dbReference type="ARBA" id="ARBA00022741"/>
    </source>
</evidence>
<proteinExistence type="predicted"/>
<dbReference type="GO" id="GO:0000055">
    <property type="term" value="P:ribosomal large subunit export from nucleus"/>
    <property type="evidence" value="ECO:0007669"/>
    <property type="project" value="TreeGrafter"/>
</dbReference>
<dbReference type="Gene3D" id="3.40.50.300">
    <property type="entry name" value="P-loop containing nucleotide triphosphate hydrolases"/>
    <property type="match status" value="1"/>
</dbReference>
<keyword evidence="2" id="KW-0067">ATP-binding</keyword>
<dbReference type="InterPro" id="IPR027417">
    <property type="entry name" value="P-loop_NTPase"/>
</dbReference>
<evidence type="ECO:0000313" key="5">
    <source>
        <dbReference type="Proteomes" id="UP000267096"/>
    </source>
</evidence>
<sequence>MGITRDVCQLMERLAVCITRAEPVLLVGETGVGKTSVVQAIAAHTNVNLRVVNLSQHSDSSDLIGGSVIGESI</sequence>
<dbReference type="WBParaSite" id="ASIM_0000689701-mRNA-1">
    <property type="protein sequence ID" value="ASIM_0000689701-mRNA-1"/>
    <property type="gene ID" value="ASIM_0000689701"/>
</dbReference>
<dbReference type="Proteomes" id="UP000267096">
    <property type="component" value="Unassembled WGS sequence"/>
</dbReference>
<dbReference type="GO" id="GO:0016887">
    <property type="term" value="F:ATP hydrolysis activity"/>
    <property type="evidence" value="ECO:0007669"/>
    <property type="project" value="InterPro"/>
</dbReference>
<dbReference type="SUPFAM" id="SSF52540">
    <property type="entry name" value="P-loop containing nucleoside triphosphate hydrolases"/>
    <property type="match status" value="1"/>
</dbReference>
<reference evidence="6" key="1">
    <citation type="submission" date="2017-02" db="UniProtKB">
        <authorList>
            <consortium name="WormBaseParasite"/>
        </authorList>
    </citation>
    <scope>IDENTIFICATION</scope>
</reference>
<dbReference type="OrthoDB" id="422220at2759"/>
<organism evidence="6">
    <name type="scientific">Anisakis simplex</name>
    <name type="common">Herring worm</name>
    <dbReference type="NCBI Taxonomy" id="6269"/>
    <lineage>
        <taxon>Eukaryota</taxon>
        <taxon>Metazoa</taxon>
        <taxon>Ecdysozoa</taxon>
        <taxon>Nematoda</taxon>
        <taxon>Chromadorea</taxon>
        <taxon>Rhabditida</taxon>
        <taxon>Spirurina</taxon>
        <taxon>Ascaridomorpha</taxon>
        <taxon>Ascaridoidea</taxon>
        <taxon>Anisakidae</taxon>
        <taxon>Anisakis</taxon>
        <taxon>Anisakis simplex complex</taxon>
    </lineage>
</organism>
<feature type="domain" description="ATPase dynein-related AAA" evidence="3">
    <location>
        <begin position="23"/>
        <end position="69"/>
    </location>
</feature>
<dbReference type="EMBL" id="UYRR01014857">
    <property type="protein sequence ID" value="VDK27508.1"/>
    <property type="molecule type" value="Genomic_DNA"/>
</dbReference>
<dbReference type="PANTHER" id="PTHR48103">
    <property type="entry name" value="MIDASIN-RELATED"/>
    <property type="match status" value="1"/>
</dbReference>
<reference evidence="4 5" key="2">
    <citation type="submission" date="2018-11" db="EMBL/GenBank/DDBJ databases">
        <authorList>
            <consortium name="Pathogen Informatics"/>
        </authorList>
    </citation>
    <scope>NUCLEOTIDE SEQUENCE [LARGE SCALE GENOMIC DNA]</scope>
</reference>
<evidence type="ECO:0000313" key="4">
    <source>
        <dbReference type="EMBL" id="VDK27508.1"/>
    </source>
</evidence>
<dbReference type="InterPro" id="IPR025662">
    <property type="entry name" value="Sigma_54_int_dom_ATP-bd_1"/>
</dbReference>
<keyword evidence="1" id="KW-0547">Nucleotide-binding</keyword>
<keyword evidence="5" id="KW-1185">Reference proteome</keyword>
<gene>
    <name evidence="4" type="ORF">ASIM_LOCUS6670</name>
</gene>
<evidence type="ECO:0000259" key="3">
    <source>
        <dbReference type="Pfam" id="PF07728"/>
    </source>
</evidence>
<evidence type="ECO:0000256" key="2">
    <source>
        <dbReference type="ARBA" id="ARBA00022840"/>
    </source>
</evidence>
<dbReference type="InterPro" id="IPR011704">
    <property type="entry name" value="ATPase_dyneun-rel_AAA"/>
</dbReference>
<dbReference type="GO" id="GO:0005634">
    <property type="term" value="C:nucleus"/>
    <property type="evidence" value="ECO:0007669"/>
    <property type="project" value="TreeGrafter"/>
</dbReference>
<accession>A0A0M3JGY8</accession>
<dbReference type="PANTHER" id="PTHR48103:SF2">
    <property type="entry name" value="MIDASIN"/>
    <property type="match status" value="1"/>
</dbReference>
<dbReference type="Pfam" id="PF07728">
    <property type="entry name" value="AAA_5"/>
    <property type="match status" value="1"/>
</dbReference>
<evidence type="ECO:0000313" key="6">
    <source>
        <dbReference type="WBParaSite" id="ASIM_0000689701-mRNA-1"/>
    </source>
</evidence>
<dbReference type="GO" id="GO:0000027">
    <property type="term" value="P:ribosomal large subunit assembly"/>
    <property type="evidence" value="ECO:0007669"/>
    <property type="project" value="TreeGrafter"/>
</dbReference>
<dbReference type="PROSITE" id="PS00675">
    <property type="entry name" value="SIGMA54_INTERACT_1"/>
    <property type="match status" value="1"/>
</dbReference>
<dbReference type="GO" id="GO:0030687">
    <property type="term" value="C:preribosome, large subunit precursor"/>
    <property type="evidence" value="ECO:0007669"/>
    <property type="project" value="TreeGrafter"/>
</dbReference>
<dbReference type="GO" id="GO:0005524">
    <property type="term" value="F:ATP binding"/>
    <property type="evidence" value="ECO:0007669"/>
    <property type="project" value="UniProtKB-KW"/>
</dbReference>
<protein>
    <submittedName>
        <fullName evidence="6">Midasin (inferred by orthology to a human protein)</fullName>
    </submittedName>
</protein>